<reference evidence="1" key="1">
    <citation type="submission" date="2018-05" db="EMBL/GenBank/DDBJ databases">
        <authorList>
            <person name="Lanie J.A."/>
            <person name="Ng W.-L."/>
            <person name="Kazmierczak K.M."/>
            <person name="Andrzejewski T.M."/>
            <person name="Davidsen T.M."/>
            <person name="Wayne K.J."/>
            <person name="Tettelin H."/>
            <person name="Glass J.I."/>
            <person name="Rusch D."/>
            <person name="Podicherti R."/>
            <person name="Tsui H.-C.T."/>
            <person name="Winkler M.E."/>
        </authorList>
    </citation>
    <scope>NUCLEOTIDE SEQUENCE</scope>
</reference>
<evidence type="ECO:0008006" key="2">
    <source>
        <dbReference type="Google" id="ProtNLM"/>
    </source>
</evidence>
<proteinExistence type="predicted"/>
<dbReference type="EMBL" id="UINC01017933">
    <property type="protein sequence ID" value="SVA74871.1"/>
    <property type="molecule type" value="Genomic_DNA"/>
</dbReference>
<gene>
    <name evidence="1" type="ORF">METZ01_LOCUS127725</name>
</gene>
<dbReference type="Gene3D" id="1.25.40.10">
    <property type="entry name" value="Tetratricopeptide repeat domain"/>
    <property type="match status" value="3"/>
</dbReference>
<dbReference type="PANTHER" id="PTHR12558">
    <property type="entry name" value="CELL DIVISION CYCLE 16,23,27"/>
    <property type="match status" value="1"/>
</dbReference>
<protein>
    <recommendedName>
        <fullName evidence="2">Tetratricopeptide repeat-like domain-containing protein</fullName>
    </recommendedName>
</protein>
<dbReference type="GO" id="GO:0051301">
    <property type="term" value="P:cell division"/>
    <property type="evidence" value="ECO:0007669"/>
    <property type="project" value="TreeGrafter"/>
</dbReference>
<dbReference type="SUPFAM" id="SSF48452">
    <property type="entry name" value="TPR-like"/>
    <property type="match status" value="2"/>
</dbReference>
<dbReference type="InterPro" id="IPR011990">
    <property type="entry name" value="TPR-like_helical_dom_sf"/>
</dbReference>
<name>A0A381YE60_9ZZZZ</name>
<dbReference type="PANTHER" id="PTHR12558:SF44">
    <property type="entry name" value="TETRATRICOPEPTIDE REPEAT-CONTAINING PROTEIN"/>
    <property type="match status" value="1"/>
</dbReference>
<organism evidence="1">
    <name type="scientific">marine metagenome</name>
    <dbReference type="NCBI Taxonomy" id="408172"/>
    <lineage>
        <taxon>unclassified sequences</taxon>
        <taxon>metagenomes</taxon>
        <taxon>ecological metagenomes</taxon>
    </lineage>
</organism>
<sequence>MAVQLFAQIQVIPEGEGAFTQAMAMERAGKIEAATQIYKKILEENPSQQPSYFQLKNIYTKSGDLKAAISLVQRWLIDNPQDLQSELILGEFYFRDQQQDKGLAIWNSFRKTKLTNQTTYRLLFHTYARFGQVEAMESLVREGRKKFKEPHFFAIDLANYYQSRQTFDRSLREYMTLIRHQKQYLRYSTDRILLMSDDITTHALIDSTLRASAEVNPNVRSILAGFYYKTGQFNNAFIEHQLMGMLGLEDTKRWLTFAENLRKEKEQDLSIKSYHYLLQNLNDSDPNTVGKALLGLGQAFEDQIIQNQTELIFVKWFPDNDFFQNQFIKSPNIRNDPLANTLEHYQSILAMLPPSNTTATVHYRLGEIQSRMMRDYQGAKISYNAALKARPNQKLMQKIKLRIGDLFLSSGEYESAVQYFMPNVNQPINESTILYLNSLLFKQDIDTPMAFLDSITLTLNPDHRFFNDLLEIHDLMINYYADGTKDDQSAFKLFFKAEALIRQYKIPEGIAELKNLINQHPDALITPLSSLRLAILLIEFDQIDSAYRVAMSIENTPLKDQSLVLSGEIEERFHGNTQNALKYYHRILSECPTSLLLEPVRIHIRKLSQPQES</sequence>
<dbReference type="AlphaFoldDB" id="A0A381YE60"/>
<dbReference type="Pfam" id="PF14559">
    <property type="entry name" value="TPR_19"/>
    <property type="match status" value="1"/>
</dbReference>
<evidence type="ECO:0000313" key="1">
    <source>
        <dbReference type="EMBL" id="SVA74871.1"/>
    </source>
</evidence>
<accession>A0A381YE60</accession>